<organism evidence="1 2">
    <name type="scientific">Phytophthora nicotianae P1976</name>
    <dbReference type="NCBI Taxonomy" id="1317066"/>
    <lineage>
        <taxon>Eukaryota</taxon>
        <taxon>Sar</taxon>
        <taxon>Stramenopiles</taxon>
        <taxon>Oomycota</taxon>
        <taxon>Peronosporomycetes</taxon>
        <taxon>Peronosporales</taxon>
        <taxon>Peronosporaceae</taxon>
        <taxon>Phytophthora</taxon>
    </lineage>
</organism>
<sequence>MMLRHSRMTVAPSEPSSLSVSLSSRLVCMASRDYLASAVFNLLDGGLRYVNAHWATSIACNTATVWPPVAISADALSTVKTFTMATMGVNLFWCSVLMSRVCCSMLVVRNGTRASPGSPSRYSLWL</sequence>
<dbReference type="EMBL" id="ANJA01001846">
    <property type="protein sequence ID" value="ETO73731.1"/>
    <property type="molecule type" value="Genomic_DNA"/>
</dbReference>
<dbReference type="AlphaFoldDB" id="A0A081A4C0"/>
<evidence type="ECO:0000313" key="1">
    <source>
        <dbReference type="EMBL" id="ETO73731.1"/>
    </source>
</evidence>
<evidence type="ECO:0000313" key="2">
    <source>
        <dbReference type="Proteomes" id="UP000028582"/>
    </source>
</evidence>
<accession>A0A081A4C0</accession>
<comment type="caution">
    <text evidence="1">The sequence shown here is derived from an EMBL/GenBank/DDBJ whole genome shotgun (WGS) entry which is preliminary data.</text>
</comment>
<gene>
    <name evidence="1" type="ORF">F444_10347</name>
</gene>
<dbReference type="Proteomes" id="UP000028582">
    <property type="component" value="Unassembled WGS sequence"/>
</dbReference>
<protein>
    <submittedName>
        <fullName evidence="1">Uncharacterized protein</fullName>
    </submittedName>
</protein>
<name>A0A081A4C0_PHYNI</name>
<proteinExistence type="predicted"/>
<reference evidence="1 2" key="1">
    <citation type="submission" date="2013-11" db="EMBL/GenBank/DDBJ databases">
        <title>The Genome Sequence of Phytophthora parasitica P1976.</title>
        <authorList>
            <consortium name="The Broad Institute Genomics Platform"/>
            <person name="Russ C."/>
            <person name="Tyler B."/>
            <person name="Panabieres F."/>
            <person name="Shan W."/>
            <person name="Tripathy S."/>
            <person name="Grunwald N."/>
            <person name="Machado M."/>
            <person name="Johnson C.S."/>
            <person name="Walker B."/>
            <person name="Young S."/>
            <person name="Zeng Q."/>
            <person name="Gargeya S."/>
            <person name="Fitzgerald M."/>
            <person name="Haas B."/>
            <person name="Abouelleil A."/>
            <person name="Allen A.W."/>
            <person name="Alvarado L."/>
            <person name="Arachchi H.M."/>
            <person name="Berlin A.M."/>
            <person name="Chapman S.B."/>
            <person name="Gainer-Dewar J."/>
            <person name="Goldberg J."/>
            <person name="Griggs A."/>
            <person name="Gujja S."/>
            <person name="Hansen M."/>
            <person name="Howarth C."/>
            <person name="Imamovic A."/>
            <person name="Ireland A."/>
            <person name="Larimer J."/>
            <person name="McCowan C."/>
            <person name="Murphy C."/>
            <person name="Pearson M."/>
            <person name="Poon T.W."/>
            <person name="Priest M."/>
            <person name="Roberts A."/>
            <person name="Saif S."/>
            <person name="Shea T."/>
            <person name="Sisk P."/>
            <person name="Sykes S."/>
            <person name="Wortman J."/>
            <person name="Nusbaum C."/>
            <person name="Birren B."/>
        </authorList>
    </citation>
    <scope>NUCLEOTIDE SEQUENCE [LARGE SCALE GENOMIC DNA]</scope>
    <source>
        <strain evidence="1 2">P1976</strain>
    </source>
</reference>